<protein>
    <submittedName>
        <fullName evidence="1">Uncharacterized protein</fullName>
    </submittedName>
</protein>
<evidence type="ECO:0000313" key="2">
    <source>
        <dbReference type="Proteomes" id="UP000499080"/>
    </source>
</evidence>
<sequence length="97" mass="11234">MRRCEWTRDQYPDEDRAKQKECEPVSADECATERKIVIVHREGAPLNHGALFAVRPLCLSSDGHFIFSRVMIRKAAARGRKCTQSTYCYAFFFCRLS</sequence>
<accession>A0A4Y2BHS3</accession>
<dbReference type="EMBL" id="BGPR01000078">
    <property type="protein sequence ID" value="GBL91277.1"/>
    <property type="molecule type" value="Genomic_DNA"/>
</dbReference>
<name>A0A4Y2BHS3_ARAVE</name>
<dbReference type="AlphaFoldDB" id="A0A4Y2BHS3"/>
<reference evidence="1 2" key="1">
    <citation type="journal article" date="2019" name="Sci. Rep.">
        <title>Orb-weaving spider Araneus ventricosus genome elucidates the spidroin gene catalogue.</title>
        <authorList>
            <person name="Kono N."/>
            <person name="Nakamura H."/>
            <person name="Ohtoshi R."/>
            <person name="Moran D.A.P."/>
            <person name="Shinohara A."/>
            <person name="Yoshida Y."/>
            <person name="Fujiwara M."/>
            <person name="Mori M."/>
            <person name="Tomita M."/>
            <person name="Arakawa K."/>
        </authorList>
    </citation>
    <scope>NUCLEOTIDE SEQUENCE [LARGE SCALE GENOMIC DNA]</scope>
</reference>
<dbReference type="Proteomes" id="UP000499080">
    <property type="component" value="Unassembled WGS sequence"/>
</dbReference>
<evidence type="ECO:0000313" key="1">
    <source>
        <dbReference type="EMBL" id="GBL91277.1"/>
    </source>
</evidence>
<dbReference type="OrthoDB" id="6434329at2759"/>
<comment type="caution">
    <text evidence="1">The sequence shown here is derived from an EMBL/GenBank/DDBJ whole genome shotgun (WGS) entry which is preliminary data.</text>
</comment>
<gene>
    <name evidence="1" type="ORF">AVEN_203437_1</name>
</gene>
<keyword evidence="2" id="KW-1185">Reference proteome</keyword>
<proteinExistence type="predicted"/>
<organism evidence="1 2">
    <name type="scientific">Araneus ventricosus</name>
    <name type="common">Orbweaver spider</name>
    <name type="synonym">Epeira ventricosa</name>
    <dbReference type="NCBI Taxonomy" id="182803"/>
    <lineage>
        <taxon>Eukaryota</taxon>
        <taxon>Metazoa</taxon>
        <taxon>Ecdysozoa</taxon>
        <taxon>Arthropoda</taxon>
        <taxon>Chelicerata</taxon>
        <taxon>Arachnida</taxon>
        <taxon>Araneae</taxon>
        <taxon>Araneomorphae</taxon>
        <taxon>Entelegynae</taxon>
        <taxon>Araneoidea</taxon>
        <taxon>Araneidae</taxon>
        <taxon>Araneus</taxon>
    </lineage>
</organism>